<dbReference type="AlphaFoldDB" id="A0A2U8HJF1"/>
<organism evidence="4 5">
    <name type="scientific">Alloyangia pacifica</name>
    <dbReference type="NCBI Taxonomy" id="311180"/>
    <lineage>
        <taxon>Bacteria</taxon>
        <taxon>Pseudomonadati</taxon>
        <taxon>Pseudomonadota</taxon>
        <taxon>Alphaproteobacteria</taxon>
        <taxon>Rhodobacterales</taxon>
        <taxon>Roseobacteraceae</taxon>
        <taxon>Alloyangia</taxon>
    </lineage>
</organism>
<dbReference type="InterPro" id="IPR003680">
    <property type="entry name" value="Flavodoxin_fold"/>
</dbReference>
<evidence type="ECO:0000259" key="3">
    <source>
        <dbReference type="Pfam" id="PF02525"/>
    </source>
</evidence>
<reference evidence="4 5" key="1">
    <citation type="submission" date="2017-06" db="EMBL/GenBank/DDBJ databases">
        <title>Yangia sp. YSBP01 complete genome sequence.</title>
        <authorList>
            <person name="Woo J.-H."/>
            <person name="Kim H.-S."/>
        </authorList>
    </citation>
    <scope>NUCLEOTIDE SEQUENCE [LARGE SCALE GENOMIC DNA]</scope>
    <source>
        <strain evidence="4 5">YSBP01</strain>
        <plasmid evidence="4 5">unnamed1</plasmid>
    </source>
</reference>
<gene>
    <name evidence="4" type="ORF">CEW88_20395</name>
</gene>
<proteinExistence type="inferred from homology"/>
<dbReference type="PANTHER" id="PTHR10204:SF34">
    <property type="entry name" value="NAD(P)H DEHYDROGENASE [QUINONE] 1 ISOFORM 1"/>
    <property type="match status" value="1"/>
</dbReference>
<geneLocation type="plasmid" evidence="4 5">
    <name>unnamed1</name>
</geneLocation>
<keyword evidence="2" id="KW-0560">Oxidoreductase</keyword>
<dbReference type="InterPro" id="IPR029039">
    <property type="entry name" value="Flavoprotein-like_sf"/>
</dbReference>
<dbReference type="KEGG" id="ypac:CEW88_20395"/>
<accession>A0A2U8HJF1</accession>
<dbReference type="Gene3D" id="3.40.50.360">
    <property type="match status" value="1"/>
</dbReference>
<evidence type="ECO:0000313" key="5">
    <source>
        <dbReference type="Proteomes" id="UP000244915"/>
    </source>
</evidence>
<dbReference type="InterPro" id="IPR051545">
    <property type="entry name" value="NAD(P)H_dehydrogenase_qn"/>
</dbReference>
<feature type="domain" description="Flavodoxin-like fold" evidence="3">
    <location>
        <begin position="1"/>
        <end position="138"/>
    </location>
</feature>
<sequence length="214" mass="24509">MRVLIVFAHPCRESYGAALLATARESLLRAGHKVEVIDLYAENFDPVLSAEDWAEYVSNTDRLIARVAPHVAALRRAEGLVFVYPTWMYGPPAILKGWMERVWLPGVAFEVASATKMRATGRLQNIRHFAVITTSGSPWWWLRLIRDPGRSMLARGYRVLFHPRCRVTWLQLHDMNHRKPRDLKAFLAKVGTRMSRFGGPAIQRKSDERRTSEA</sequence>
<protein>
    <submittedName>
        <fullName evidence="4">NAD(P)H dehydrogenase</fullName>
    </submittedName>
</protein>
<dbReference type="GO" id="GO:0003955">
    <property type="term" value="F:NAD(P)H dehydrogenase (quinone) activity"/>
    <property type="evidence" value="ECO:0007669"/>
    <property type="project" value="TreeGrafter"/>
</dbReference>
<evidence type="ECO:0000313" key="4">
    <source>
        <dbReference type="EMBL" id="AWI86109.1"/>
    </source>
</evidence>
<dbReference type="SUPFAM" id="SSF52218">
    <property type="entry name" value="Flavoproteins"/>
    <property type="match status" value="1"/>
</dbReference>
<name>A0A2U8HJF1_9RHOB</name>
<comment type="similarity">
    <text evidence="1">Belongs to the NAD(P)H dehydrogenase (quinone) family.</text>
</comment>
<dbReference type="OrthoDB" id="9798454at2"/>
<dbReference type="PANTHER" id="PTHR10204">
    <property type="entry name" value="NAD P H OXIDOREDUCTASE-RELATED"/>
    <property type="match status" value="1"/>
</dbReference>
<keyword evidence="4" id="KW-0614">Plasmid</keyword>
<dbReference type="EMBL" id="CP022191">
    <property type="protein sequence ID" value="AWI86109.1"/>
    <property type="molecule type" value="Genomic_DNA"/>
</dbReference>
<evidence type="ECO:0000256" key="2">
    <source>
        <dbReference type="ARBA" id="ARBA00023002"/>
    </source>
</evidence>
<dbReference type="Pfam" id="PF02525">
    <property type="entry name" value="Flavodoxin_2"/>
    <property type="match status" value="1"/>
</dbReference>
<dbReference type="Proteomes" id="UP000244915">
    <property type="component" value="Plasmid unnamed1"/>
</dbReference>
<dbReference type="RefSeq" id="WP_108970212.1">
    <property type="nucleotide sequence ID" value="NZ_CP022191.1"/>
</dbReference>
<evidence type="ECO:0000256" key="1">
    <source>
        <dbReference type="ARBA" id="ARBA00006252"/>
    </source>
</evidence>
<dbReference type="GO" id="GO:0005829">
    <property type="term" value="C:cytosol"/>
    <property type="evidence" value="ECO:0007669"/>
    <property type="project" value="TreeGrafter"/>
</dbReference>